<evidence type="ECO:0000256" key="1">
    <source>
        <dbReference type="ARBA" id="ARBA00004173"/>
    </source>
</evidence>
<evidence type="ECO:0000256" key="4">
    <source>
        <dbReference type="ARBA" id="ARBA00023128"/>
    </source>
</evidence>
<evidence type="ECO:0000256" key="2">
    <source>
        <dbReference type="ARBA" id="ARBA00009508"/>
    </source>
</evidence>
<evidence type="ECO:0000256" key="6">
    <source>
        <dbReference type="ARBA" id="ARBA00044735"/>
    </source>
</evidence>
<comment type="caution">
    <text evidence="8">The sequence shown here is derived from an EMBL/GenBank/DDBJ whole genome shotgun (WGS) entry which is preliminary data.</text>
</comment>
<comment type="subcellular location">
    <subcellularLocation>
        <location evidence="1">Mitochondrion</location>
    </subcellularLocation>
</comment>
<dbReference type="Pfam" id="PF05347">
    <property type="entry name" value="Complex1_LYR"/>
    <property type="match status" value="1"/>
</dbReference>
<protein>
    <recommendedName>
        <fullName evidence="5">LYR motif-containing protein 2</fullName>
    </recommendedName>
</protein>
<dbReference type="OrthoDB" id="74240at2759"/>
<proteinExistence type="inferred from homology"/>
<evidence type="ECO:0000313" key="8">
    <source>
        <dbReference type="EMBL" id="KAG2220251.1"/>
    </source>
</evidence>
<dbReference type="Proteomes" id="UP000646827">
    <property type="component" value="Unassembled WGS sequence"/>
</dbReference>
<evidence type="ECO:0000256" key="5">
    <source>
        <dbReference type="ARBA" id="ARBA00026235"/>
    </source>
</evidence>
<dbReference type="AlphaFoldDB" id="A0A8H7VEP0"/>
<dbReference type="InterPro" id="IPR008011">
    <property type="entry name" value="Complex1_LYR_dom"/>
</dbReference>
<dbReference type="PANTHER" id="PTHR13675:SF0">
    <property type="entry name" value="LYR MOTIF-CONTAINING PROTEIN 2"/>
    <property type="match status" value="1"/>
</dbReference>
<dbReference type="CDD" id="cd20262">
    <property type="entry name" value="Complex1_LYR_LYRM2"/>
    <property type="match status" value="1"/>
</dbReference>
<gene>
    <name evidence="8" type="ORF">INT45_008792</name>
</gene>
<keyword evidence="4" id="KW-0496">Mitochondrion</keyword>
<keyword evidence="3" id="KW-0809">Transit peptide</keyword>
<sequence length="105" mass="12241">MRSTALRLASQVKTPPPVPRFFKDPQMSLAHFMIKGQVISLYRQILRCGKKLDKRDKQEIRDFARADFERYRNEKDLDKIRSLLSSGKQQMHSLQASVQLAHADK</sequence>
<feature type="domain" description="Complex 1 LYR protein" evidence="7">
    <location>
        <begin position="37"/>
        <end position="91"/>
    </location>
</feature>
<dbReference type="PANTHER" id="PTHR13675">
    <property type="entry name" value="LYR MOTIF-CONTAINING PROTEIN 2"/>
    <property type="match status" value="1"/>
</dbReference>
<comment type="function">
    <text evidence="6">Involved in efficient integration of the N-module into mitochondrial respiratory chain complex I.</text>
</comment>
<keyword evidence="9" id="KW-1185">Reference proteome</keyword>
<evidence type="ECO:0000259" key="7">
    <source>
        <dbReference type="Pfam" id="PF05347"/>
    </source>
</evidence>
<dbReference type="EMBL" id="JAEPRB010000147">
    <property type="protein sequence ID" value="KAG2220251.1"/>
    <property type="molecule type" value="Genomic_DNA"/>
</dbReference>
<evidence type="ECO:0000313" key="9">
    <source>
        <dbReference type="Proteomes" id="UP000646827"/>
    </source>
</evidence>
<evidence type="ECO:0000256" key="3">
    <source>
        <dbReference type="ARBA" id="ARBA00022946"/>
    </source>
</evidence>
<accession>A0A8H7VEP0</accession>
<name>A0A8H7VEP0_9FUNG</name>
<reference evidence="8 9" key="1">
    <citation type="submission" date="2020-12" db="EMBL/GenBank/DDBJ databases">
        <title>Metabolic potential, ecology and presence of endohyphal bacteria is reflected in genomic diversity of Mucoromycotina.</title>
        <authorList>
            <person name="Muszewska A."/>
            <person name="Okrasinska A."/>
            <person name="Steczkiewicz K."/>
            <person name="Drgas O."/>
            <person name="Orlowska M."/>
            <person name="Perlinska-Lenart U."/>
            <person name="Aleksandrzak-Piekarczyk T."/>
            <person name="Szatraj K."/>
            <person name="Zielenkiewicz U."/>
            <person name="Pilsyk S."/>
            <person name="Malc E."/>
            <person name="Mieczkowski P."/>
            <person name="Kruszewska J.S."/>
            <person name="Biernat P."/>
            <person name="Pawlowska J."/>
        </authorList>
    </citation>
    <scope>NUCLEOTIDE SEQUENCE [LARGE SCALE GENOMIC DNA]</scope>
    <source>
        <strain evidence="8 9">CBS 142.35</strain>
    </source>
</reference>
<comment type="similarity">
    <text evidence="2">Belongs to the complex I LYR family.</text>
</comment>
<dbReference type="InterPro" id="IPR045293">
    <property type="entry name" value="Complex1_LYR_LYRM2"/>
</dbReference>
<dbReference type="GO" id="GO:0005739">
    <property type="term" value="C:mitochondrion"/>
    <property type="evidence" value="ECO:0007669"/>
    <property type="project" value="UniProtKB-SubCell"/>
</dbReference>
<organism evidence="8 9">
    <name type="scientific">Circinella minor</name>
    <dbReference type="NCBI Taxonomy" id="1195481"/>
    <lineage>
        <taxon>Eukaryota</taxon>
        <taxon>Fungi</taxon>
        <taxon>Fungi incertae sedis</taxon>
        <taxon>Mucoromycota</taxon>
        <taxon>Mucoromycotina</taxon>
        <taxon>Mucoromycetes</taxon>
        <taxon>Mucorales</taxon>
        <taxon>Lichtheimiaceae</taxon>
        <taxon>Circinella</taxon>
    </lineage>
</organism>